<name>A0AAE3EJ44_9SPIR</name>
<evidence type="ECO:0000313" key="3">
    <source>
        <dbReference type="Proteomes" id="UP001198163"/>
    </source>
</evidence>
<organism evidence="2 3">
    <name type="scientific">Teretinema zuelzerae</name>
    <dbReference type="NCBI Taxonomy" id="156"/>
    <lineage>
        <taxon>Bacteria</taxon>
        <taxon>Pseudomonadati</taxon>
        <taxon>Spirochaetota</taxon>
        <taxon>Spirochaetia</taxon>
        <taxon>Spirochaetales</taxon>
        <taxon>Treponemataceae</taxon>
        <taxon>Teretinema</taxon>
    </lineage>
</organism>
<protein>
    <submittedName>
        <fullName evidence="2">Uncharacterized protein</fullName>
    </submittedName>
</protein>
<gene>
    <name evidence="2" type="ORF">K7J14_13135</name>
</gene>
<keyword evidence="3" id="KW-1185">Reference proteome</keyword>
<keyword evidence="1" id="KW-0732">Signal</keyword>
<dbReference type="Proteomes" id="UP001198163">
    <property type="component" value="Unassembled WGS sequence"/>
</dbReference>
<accession>A0AAE3EJ44</accession>
<evidence type="ECO:0000313" key="2">
    <source>
        <dbReference type="EMBL" id="MCD1655637.1"/>
    </source>
</evidence>
<proteinExistence type="predicted"/>
<dbReference type="RefSeq" id="WP_230757173.1">
    <property type="nucleotide sequence ID" value="NZ_JAINWA010000003.1"/>
</dbReference>
<comment type="caution">
    <text evidence="2">The sequence shown here is derived from an EMBL/GenBank/DDBJ whole genome shotgun (WGS) entry which is preliminary data.</text>
</comment>
<sequence length="407" mass="44988">MKRLHLFSISISACLSAFCAVSASLFLFSSCDLFTYKRSFSDEYYGEANFIESIGFDAMVPVTDPVADPEDPVTGQWDFAWRYATDWAGGNPYPYMTLTPVADANYKTAGASGYGSALPDGLSANAPVYRLELANLVTGGDFEGTTDDTYPPAGWVTTISVTSFRTFEGSGNIHGRSLSIYSGNTGETAIWNLSLADGIVDPTASYDLFFAWIKNEPISDASKSFFINETPIGLTANVETYGTEKVNFSAADPNQFTIQNNSGLISMVIDDFRIRRSLQQPRLRLLLAPNQTNPPLMNMLYRFSVWIREDPLVDAIPAPYHLDTLRVTFKQLQTTQQDTLVVQDGKYLYSSGSGWRKIVAWVSSEGNPQFTEEYPDEVLELILDLTDSSPGRVLLAQPELRAYADGY</sequence>
<feature type="chain" id="PRO_5041983138" evidence="1">
    <location>
        <begin position="20"/>
        <end position="407"/>
    </location>
</feature>
<reference evidence="2" key="1">
    <citation type="submission" date="2021-08" db="EMBL/GenBank/DDBJ databases">
        <title>Comparative analyses of Brucepasteria parasyntrophica and Teretinema zuelzerae.</title>
        <authorList>
            <person name="Song Y."/>
            <person name="Brune A."/>
        </authorList>
    </citation>
    <scope>NUCLEOTIDE SEQUENCE</scope>
    <source>
        <strain evidence="2">DSM 1903</strain>
    </source>
</reference>
<dbReference type="EMBL" id="JAINWA010000003">
    <property type="protein sequence ID" value="MCD1655637.1"/>
    <property type="molecule type" value="Genomic_DNA"/>
</dbReference>
<evidence type="ECO:0000256" key="1">
    <source>
        <dbReference type="SAM" id="SignalP"/>
    </source>
</evidence>
<dbReference type="PROSITE" id="PS51257">
    <property type="entry name" value="PROKAR_LIPOPROTEIN"/>
    <property type="match status" value="1"/>
</dbReference>
<feature type="signal peptide" evidence="1">
    <location>
        <begin position="1"/>
        <end position="19"/>
    </location>
</feature>
<dbReference type="AlphaFoldDB" id="A0AAE3EJ44"/>